<dbReference type="RefSeq" id="XP_003055163.1">
    <property type="nucleotide sequence ID" value="XM_003055117.1"/>
</dbReference>
<gene>
    <name evidence="8" type="primary">LI818</name>
    <name evidence="8" type="ORF">MICPUCDRAFT_50637</name>
</gene>
<dbReference type="EMBL" id="GG663735">
    <property type="protein sequence ID" value="EEH60415.1"/>
    <property type="molecule type" value="Genomic_DNA"/>
</dbReference>
<organism evidence="9">
    <name type="scientific">Micromonas pusilla (strain CCMP1545)</name>
    <name type="common">Picoplanktonic green alga</name>
    <dbReference type="NCBI Taxonomy" id="564608"/>
    <lineage>
        <taxon>Eukaryota</taxon>
        <taxon>Viridiplantae</taxon>
        <taxon>Chlorophyta</taxon>
        <taxon>Mamiellophyceae</taxon>
        <taxon>Mamiellales</taxon>
        <taxon>Mamiellaceae</taxon>
        <taxon>Micromonas</taxon>
    </lineage>
</organism>
<dbReference type="eggNOG" id="ENOG502RXY6">
    <property type="taxonomic scope" value="Eukaryota"/>
</dbReference>
<proteinExistence type="inferred from homology"/>
<evidence type="ECO:0000256" key="3">
    <source>
        <dbReference type="ARBA" id="ARBA00022531"/>
    </source>
</evidence>
<keyword evidence="2 7" id="KW-0150">Chloroplast</keyword>
<dbReference type="STRING" id="564608.C1MIN8"/>
<comment type="subcellular location">
    <subcellularLocation>
        <location evidence="7">Plastid</location>
        <location evidence="7">Chloroplast thylakoid membrane</location>
    </subcellularLocation>
</comment>
<feature type="binding site" description="axial binding residue" evidence="6">
    <location>
        <position position="165"/>
    </location>
    <ligand>
        <name>chlorophyll b</name>
        <dbReference type="ChEBI" id="CHEBI:61721"/>
        <label>1</label>
    </ligand>
    <ligandPart>
        <name>Mg</name>
        <dbReference type="ChEBI" id="CHEBI:25107"/>
    </ligandPart>
</feature>
<dbReference type="OrthoDB" id="423598at2759"/>
<evidence type="ECO:0000256" key="6">
    <source>
        <dbReference type="PIRSR" id="PIRSR601344-1"/>
    </source>
</evidence>
<keyword evidence="1 6" id="KW-0148">Chlorophyll</keyword>
<dbReference type="Gene3D" id="1.10.3460.10">
    <property type="entry name" value="Chlorophyll a/b binding protein domain"/>
    <property type="match status" value="1"/>
</dbReference>
<dbReference type="InterPro" id="IPR001344">
    <property type="entry name" value="Chloro_AB-bd_pln"/>
</dbReference>
<feature type="binding site" description="axial binding residue" evidence="6">
    <location>
        <position position="95"/>
    </location>
    <ligand>
        <name>chlorophyll b</name>
        <dbReference type="ChEBI" id="CHEBI:61721"/>
        <label>1</label>
    </ligand>
    <ligandPart>
        <name>Mg</name>
        <dbReference type="ChEBI" id="CHEBI:25107"/>
    </ligandPart>
</feature>
<reference evidence="8 9" key="1">
    <citation type="journal article" date="2009" name="Science">
        <title>Green evolution and dynamic adaptations revealed by genomes of the marine picoeukaryotes Micromonas.</title>
        <authorList>
            <person name="Worden A.Z."/>
            <person name="Lee J.H."/>
            <person name="Mock T."/>
            <person name="Rouze P."/>
            <person name="Simmons M.P."/>
            <person name="Aerts A.L."/>
            <person name="Allen A.E."/>
            <person name="Cuvelier M.L."/>
            <person name="Derelle E."/>
            <person name="Everett M.V."/>
            <person name="Foulon E."/>
            <person name="Grimwood J."/>
            <person name="Gundlach H."/>
            <person name="Henrissat B."/>
            <person name="Napoli C."/>
            <person name="McDonald S.M."/>
            <person name="Parker M.S."/>
            <person name="Rombauts S."/>
            <person name="Salamov A."/>
            <person name="Von Dassow P."/>
            <person name="Badger J.H."/>
            <person name="Coutinho P.M."/>
            <person name="Demir E."/>
            <person name="Dubchak I."/>
            <person name="Gentemann C."/>
            <person name="Eikrem W."/>
            <person name="Gready J.E."/>
            <person name="John U."/>
            <person name="Lanier W."/>
            <person name="Lindquist E.A."/>
            <person name="Lucas S."/>
            <person name="Mayer K.F."/>
            <person name="Moreau H."/>
            <person name="Not F."/>
            <person name="Otillar R."/>
            <person name="Panaud O."/>
            <person name="Pangilinan J."/>
            <person name="Paulsen I."/>
            <person name="Piegu B."/>
            <person name="Poliakov A."/>
            <person name="Robbens S."/>
            <person name="Schmutz J."/>
            <person name="Toulza E."/>
            <person name="Wyss T."/>
            <person name="Zelensky A."/>
            <person name="Zhou K."/>
            <person name="Armbrust E.V."/>
            <person name="Bhattacharya D."/>
            <person name="Goodenough U.W."/>
            <person name="Van de Peer Y."/>
            <person name="Grigoriev I.V."/>
        </authorList>
    </citation>
    <scope>NUCLEOTIDE SEQUENCE [LARGE SCALE GENOMIC DNA]</scope>
    <source>
        <strain evidence="8 9">CCMP1545</strain>
    </source>
</reference>
<sequence length="272" mass="28982">MATICALTVPTIVRPTTTTSTRRDVRANAFGGKKGVASAQPRAGQKYADIAAAVDAGLVQGVAPFEDGIDLFGFFNDIDQAEAQRYADVEITHGRLAMLATVGFVVGESVEGSSFLFDAQVTGPAVNHFQQVPLPFWLGLGALIFVVEASRVQTAWQSPFDASRLFLMKDDHTPGDYNGFDPLGLSKNRDEEWLDIHRLRELNNGRLAMVAIVAMISQELVTGLNLILSDEVLEMKGGGALKAMEAQCAGTADENACAKAFEAAVAAGTAVF</sequence>
<evidence type="ECO:0000256" key="1">
    <source>
        <dbReference type="ARBA" id="ARBA00022494"/>
    </source>
</evidence>
<dbReference type="PANTHER" id="PTHR21649">
    <property type="entry name" value="CHLOROPHYLL A/B BINDING PROTEIN"/>
    <property type="match status" value="1"/>
</dbReference>
<feature type="binding site" evidence="6">
    <location>
        <position position="218"/>
    </location>
    <ligand>
        <name>chlorophyll a</name>
        <dbReference type="ChEBI" id="CHEBI:58416"/>
        <label>1</label>
    </ligand>
</feature>
<dbReference type="GO" id="GO:0009523">
    <property type="term" value="C:photosystem II"/>
    <property type="evidence" value="ECO:0007669"/>
    <property type="project" value="UniProtKB-KW"/>
</dbReference>
<dbReference type="Proteomes" id="UP000001876">
    <property type="component" value="Unassembled WGS sequence"/>
</dbReference>
<dbReference type="GO" id="GO:0009522">
    <property type="term" value="C:photosystem I"/>
    <property type="evidence" value="ECO:0007669"/>
    <property type="project" value="UniProtKB-KW"/>
</dbReference>
<feature type="binding site" evidence="6">
    <location>
        <position position="90"/>
    </location>
    <ligand>
        <name>chlorophyll a</name>
        <dbReference type="ChEBI" id="CHEBI:58416"/>
        <label>1</label>
    </ligand>
</feature>
<keyword evidence="7" id="KW-0604">Photosystem II</keyword>
<evidence type="ECO:0000313" key="9">
    <source>
        <dbReference type="Proteomes" id="UP000001876"/>
    </source>
</evidence>
<feature type="binding site" evidence="6">
    <location>
        <position position="206"/>
    </location>
    <ligand>
        <name>chlorophyll a</name>
        <dbReference type="ChEBI" id="CHEBI:58416"/>
        <label>1</label>
    </ligand>
</feature>
<comment type="function">
    <text evidence="7">The light-harvesting complex (LHC) functions as a light receptor, it captures and delivers excitation energy to photosystems with which it is closely associated.</text>
</comment>
<dbReference type="Pfam" id="PF00504">
    <property type="entry name" value="Chloroa_b-bind"/>
    <property type="match status" value="1"/>
</dbReference>
<evidence type="ECO:0000313" key="8">
    <source>
        <dbReference type="EMBL" id="EEH60415.1"/>
    </source>
</evidence>
<evidence type="ECO:0000256" key="5">
    <source>
        <dbReference type="ARBA" id="ARBA00022991"/>
    </source>
</evidence>
<dbReference type="InterPro" id="IPR022796">
    <property type="entry name" value="Chloroa_b-bind"/>
</dbReference>
<keyword evidence="7" id="KW-0793">Thylakoid</keyword>
<dbReference type="GO" id="GO:0009765">
    <property type="term" value="P:photosynthesis, light harvesting"/>
    <property type="evidence" value="ECO:0007669"/>
    <property type="project" value="InterPro"/>
</dbReference>
<feature type="binding site" evidence="6">
    <location>
        <position position="93"/>
    </location>
    <ligand>
        <name>chlorophyll a</name>
        <dbReference type="ChEBI" id="CHEBI:58416"/>
        <label>1</label>
    </ligand>
</feature>
<keyword evidence="3 7" id="KW-0602">Photosynthesis</keyword>
<keyword evidence="7" id="KW-0603">Photosystem I</keyword>
<comment type="similarity">
    <text evidence="7">Belongs to the light-harvesting chlorophyll a/b-binding (LHC) protein family.</text>
</comment>
<dbReference type="GeneID" id="9681008"/>
<feature type="binding site" evidence="6">
    <location>
        <position position="201"/>
    </location>
    <ligand>
        <name>chlorophyll a</name>
        <dbReference type="ChEBI" id="CHEBI:58416"/>
        <label>1</label>
    </ligand>
</feature>
<evidence type="ECO:0000256" key="7">
    <source>
        <dbReference type="RuleBase" id="RU363080"/>
    </source>
</evidence>
<keyword evidence="5 7" id="KW-0157">Chromophore</keyword>
<keyword evidence="9" id="KW-1185">Reference proteome</keyword>
<dbReference type="GO" id="GO:0009535">
    <property type="term" value="C:chloroplast thylakoid membrane"/>
    <property type="evidence" value="ECO:0007669"/>
    <property type="project" value="UniProtKB-SubCell"/>
</dbReference>
<dbReference type="GO" id="GO:0016168">
    <property type="term" value="F:chlorophyll binding"/>
    <property type="evidence" value="ECO:0007669"/>
    <property type="project" value="UniProtKB-KW"/>
</dbReference>
<name>C1MIN8_MICPC</name>
<accession>C1MIN8</accession>
<dbReference type="SUPFAM" id="SSF103511">
    <property type="entry name" value="Chlorophyll a-b binding protein"/>
    <property type="match status" value="1"/>
</dbReference>
<dbReference type="AlphaFoldDB" id="C1MIN8"/>
<protein>
    <recommendedName>
        <fullName evidence="7">Chlorophyll a-b binding protein, chloroplastic</fullName>
    </recommendedName>
</protein>
<feature type="binding site" evidence="6">
    <location>
        <position position="204"/>
    </location>
    <ligand>
        <name>chlorophyll a</name>
        <dbReference type="ChEBI" id="CHEBI:58416"/>
        <label>1</label>
    </ligand>
</feature>
<dbReference type="KEGG" id="mpp:MICPUCDRAFT_50637"/>
<evidence type="ECO:0000256" key="4">
    <source>
        <dbReference type="ARBA" id="ARBA00022640"/>
    </source>
</evidence>
<keyword evidence="4 7" id="KW-0934">Plastid</keyword>
<evidence type="ECO:0000256" key="2">
    <source>
        <dbReference type="ARBA" id="ARBA00022528"/>
    </source>
</evidence>